<feature type="transmembrane region" description="Helical" evidence="9">
    <location>
        <begin position="12"/>
        <end position="33"/>
    </location>
</feature>
<sequence length="441" mass="49026">MTLLPATAVLQYLSAGAAALLVYVVYAVAYNLYLHPLAKFPGPLLAGATTYWKAYTECIANRSFCHFLVDLHAQYGQVVRIGPNELHFANPKAYHDIYNNKNRWDKEATLYRSFNEDRSSFGYLTYAEAKNRKDVLNKSFSLAAIESSEGLLVSKVKELCAAIEKRSKEAKSVDLFYAFRCMSVDVITTFCFGKSIHAVDEPDFKAPIVVALEAATPLLSAQINELTDDPEKLKLLPHNMTIYHRLMDPDAHRGKQIPSAGSLYEEAQALMFGGTDTVGNTLMVGAFHLLRHPDKMAKLKVELSAAWPSLEENEPTVRDLERLPYLSAVIKEALRMSSGVTSGLLRIVPKTGATIAGHEVPPQTIVSCGSTFVHFNADIFPGPNGFLPERWLDESADLDKWLVAFSRGPRMCLGINLAWAELRLGFGYVFRKFDLEPQGQL</sequence>
<dbReference type="AlphaFoldDB" id="A0AAD4I7F5"/>
<dbReference type="PANTHER" id="PTHR24305">
    <property type="entry name" value="CYTOCHROME P450"/>
    <property type="match status" value="1"/>
</dbReference>
<comment type="cofactor">
    <cofactor evidence="1 7">
        <name>heme</name>
        <dbReference type="ChEBI" id="CHEBI:30413"/>
    </cofactor>
</comment>
<evidence type="ECO:0000256" key="8">
    <source>
        <dbReference type="RuleBase" id="RU000461"/>
    </source>
</evidence>
<comment type="caution">
    <text evidence="10">The sequence shown here is derived from an EMBL/GenBank/DDBJ whole genome shotgun (WGS) entry which is preliminary data.</text>
</comment>
<name>A0AAD4I7F5_9PLEO</name>
<dbReference type="PRINTS" id="PR00463">
    <property type="entry name" value="EP450I"/>
</dbReference>
<dbReference type="PROSITE" id="PS00086">
    <property type="entry name" value="CYTOCHROME_P450"/>
    <property type="match status" value="1"/>
</dbReference>
<evidence type="ECO:0000313" key="11">
    <source>
        <dbReference type="Proteomes" id="UP001199106"/>
    </source>
</evidence>
<evidence type="ECO:0008006" key="12">
    <source>
        <dbReference type="Google" id="ProtNLM"/>
    </source>
</evidence>
<evidence type="ECO:0000256" key="1">
    <source>
        <dbReference type="ARBA" id="ARBA00001971"/>
    </source>
</evidence>
<evidence type="ECO:0000256" key="2">
    <source>
        <dbReference type="ARBA" id="ARBA00010617"/>
    </source>
</evidence>
<dbReference type="InterPro" id="IPR002401">
    <property type="entry name" value="Cyt_P450_E_grp-I"/>
</dbReference>
<dbReference type="GO" id="GO:0020037">
    <property type="term" value="F:heme binding"/>
    <property type="evidence" value="ECO:0007669"/>
    <property type="project" value="InterPro"/>
</dbReference>
<dbReference type="Pfam" id="PF00067">
    <property type="entry name" value="p450"/>
    <property type="match status" value="2"/>
</dbReference>
<accession>A0AAD4I7F5</accession>
<dbReference type="Gene3D" id="1.10.630.10">
    <property type="entry name" value="Cytochrome P450"/>
    <property type="match status" value="1"/>
</dbReference>
<evidence type="ECO:0000256" key="6">
    <source>
        <dbReference type="ARBA" id="ARBA00023033"/>
    </source>
</evidence>
<keyword evidence="9" id="KW-0472">Membrane</keyword>
<evidence type="ECO:0000256" key="7">
    <source>
        <dbReference type="PIRSR" id="PIRSR602401-1"/>
    </source>
</evidence>
<keyword evidence="11" id="KW-1185">Reference proteome</keyword>
<comment type="similarity">
    <text evidence="2 8">Belongs to the cytochrome P450 family.</text>
</comment>
<evidence type="ECO:0000256" key="5">
    <source>
        <dbReference type="ARBA" id="ARBA00023004"/>
    </source>
</evidence>
<dbReference type="GO" id="GO:0005506">
    <property type="term" value="F:iron ion binding"/>
    <property type="evidence" value="ECO:0007669"/>
    <property type="project" value="InterPro"/>
</dbReference>
<evidence type="ECO:0000313" key="10">
    <source>
        <dbReference type="EMBL" id="KAG9185504.1"/>
    </source>
</evidence>
<dbReference type="InterPro" id="IPR036396">
    <property type="entry name" value="Cyt_P450_sf"/>
</dbReference>
<dbReference type="Proteomes" id="UP001199106">
    <property type="component" value="Unassembled WGS sequence"/>
</dbReference>
<keyword evidence="5 7" id="KW-0408">Iron</keyword>
<evidence type="ECO:0000256" key="9">
    <source>
        <dbReference type="SAM" id="Phobius"/>
    </source>
</evidence>
<evidence type="ECO:0000256" key="4">
    <source>
        <dbReference type="ARBA" id="ARBA00023002"/>
    </source>
</evidence>
<keyword evidence="6 8" id="KW-0503">Monooxygenase</keyword>
<keyword evidence="9" id="KW-0812">Transmembrane</keyword>
<feature type="binding site" description="axial binding residue" evidence="7">
    <location>
        <position position="412"/>
    </location>
    <ligand>
        <name>heme</name>
        <dbReference type="ChEBI" id="CHEBI:30413"/>
    </ligand>
    <ligandPart>
        <name>Fe</name>
        <dbReference type="ChEBI" id="CHEBI:18248"/>
    </ligandPart>
</feature>
<dbReference type="EMBL" id="JAANER010000011">
    <property type="protein sequence ID" value="KAG9185504.1"/>
    <property type="molecule type" value="Genomic_DNA"/>
</dbReference>
<keyword evidence="4 8" id="KW-0560">Oxidoreductase</keyword>
<keyword evidence="3 7" id="KW-0479">Metal-binding</keyword>
<organism evidence="10 11">
    <name type="scientific">Alternaria panax</name>
    <dbReference type="NCBI Taxonomy" id="48097"/>
    <lineage>
        <taxon>Eukaryota</taxon>
        <taxon>Fungi</taxon>
        <taxon>Dikarya</taxon>
        <taxon>Ascomycota</taxon>
        <taxon>Pezizomycotina</taxon>
        <taxon>Dothideomycetes</taxon>
        <taxon>Pleosporomycetidae</taxon>
        <taxon>Pleosporales</taxon>
        <taxon>Pleosporineae</taxon>
        <taxon>Pleosporaceae</taxon>
        <taxon>Alternaria</taxon>
        <taxon>Alternaria sect. Panax</taxon>
    </lineage>
</organism>
<dbReference type="GO" id="GO:0004497">
    <property type="term" value="F:monooxygenase activity"/>
    <property type="evidence" value="ECO:0007669"/>
    <property type="project" value="UniProtKB-KW"/>
</dbReference>
<dbReference type="CDD" id="cd11062">
    <property type="entry name" value="CYP58-like"/>
    <property type="match status" value="1"/>
</dbReference>
<dbReference type="InterPro" id="IPR050121">
    <property type="entry name" value="Cytochrome_P450_monoxygenase"/>
</dbReference>
<dbReference type="PANTHER" id="PTHR24305:SF157">
    <property type="entry name" value="N-ACETYLTRYPTOPHAN 6-HYDROXYLASE IVOC-RELATED"/>
    <property type="match status" value="1"/>
</dbReference>
<keyword evidence="7 8" id="KW-0349">Heme</keyword>
<dbReference type="GO" id="GO:0016705">
    <property type="term" value="F:oxidoreductase activity, acting on paired donors, with incorporation or reduction of molecular oxygen"/>
    <property type="evidence" value="ECO:0007669"/>
    <property type="project" value="InterPro"/>
</dbReference>
<evidence type="ECO:0000256" key="3">
    <source>
        <dbReference type="ARBA" id="ARBA00022723"/>
    </source>
</evidence>
<dbReference type="PRINTS" id="PR00385">
    <property type="entry name" value="P450"/>
</dbReference>
<protein>
    <recommendedName>
        <fullName evidence="12">Cytochrome P450 monooxygenase</fullName>
    </recommendedName>
</protein>
<reference evidence="10" key="1">
    <citation type="submission" date="2021-07" db="EMBL/GenBank/DDBJ databases">
        <title>Genome Resource of American Ginseng Black Spot Pathogen Alternaria panax.</title>
        <authorList>
            <person name="Qiu C."/>
            <person name="Wang W."/>
            <person name="Liu Z."/>
        </authorList>
    </citation>
    <scope>NUCLEOTIDE SEQUENCE</scope>
    <source>
        <strain evidence="10">BNCC115425</strain>
    </source>
</reference>
<gene>
    <name evidence="10" type="ORF">G6011_08048</name>
</gene>
<proteinExistence type="inferred from homology"/>
<keyword evidence="9" id="KW-1133">Transmembrane helix</keyword>
<dbReference type="SUPFAM" id="SSF48264">
    <property type="entry name" value="Cytochrome P450"/>
    <property type="match status" value="1"/>
</dbReference>
<dbReference type="InterPro" id="IPR001128">
    <property type="entry name" value="Cyt_P450"/>
</dbReference>
<dbReference type="InterPro" id="IPR017972">
    <property type="entry name" value="Cyt_P450_CS"/>
</dbReference>